<name>A0ACC3NSJ7_9PEZI</name>
<evidence type="ECO:0000313" key="2">
    <source>
        <dbReference type="Proteomes" id="UP001281147"/>
    </source>
</evidence>
<gene>
    <name evidence="1" type="primary">POM33_1</name>
    <name evidence="1" type="ORF">LTR37_002852</name>
</gene>
<dbReference type="Proteomes" id="UP001281147">
    <property type="component" value="Unassembled WGS sequence"/>
</dbReference>
<reference evidence="1" key="1">
    <citation type="submission" date="2023-07" db="EMBL/GenBank/DDBJ databases">
        <title>Black Yeasts Isolated from many extreme environments.</title>
        <authorList>
            <person name="Coleine C."/>
            <person name="Stajich J.E."/>
            <person name="Selbmann L."/>
        </authorList>
    </citation>
    <scope>NUCLEOTIDE SEQUENCE</scope>
    <source>
        <strain evidence="1">CCFEE 5714</strain>
    </source>
</reference>
<keyword evidence="1" id="KW-0472">Membrane</keyword>
<sequence>MAPTQANPSEPLTARLMKLAQTLQFAWFCGHVTLLLCTLRYGLSYITFNSVSRWSRFSYRTAFVAAAATYGIVVFKGYRARAKSGKGQGSPLQLLGDENVQYLAMALVWLFARQVPLALLPFTVYSIFHVATYTRGILLPTIQPPPPTPAGQKPKASALSDSIGRFVKDYYDASMSVVAGLEIALWFRILGSAILFQKGSWILLAIYTVFVRARISQSTFVQGMLRQMGARGDQLANRQDVPSAARGGWEQFKGLAAKAHDSTDPNRYMGNQAAPQKKAS</sequence>
<proteinExistence type="predicted"/>
<dbReference type="EMBL" id="JAUTXU010000015">
    <property type="protein sequence ID" value="KAK3722036.1"/>
    <property type="molecule type" value="Genomic_DNA"/>
</dbReference>
<protein>
    <submittedName>
        <fullName evidence="1">Transmembrane nucleoporin</fullName>
    </submittedName>
</protein>
<keyword evidence="1" id="KW-0812">Transmembrane</keyword>
<comment type="caution">
    <text evidence="1">The sequence shown here is derived from an EMBL/GenBank/DDBJ whole genome shotgun (WGS) entry which is preliminary data.</text>
</comment>
<evidence type="ECO:0000313" key="1">
    <source>
        <dbReference type="EMBL" id="KAK3722036.1"/>
    </source>
</evidence>
<organism evidence="1 2">
    <name type="scientific">Vermiconidia calcicola</name>
    <dbReference type="NCBI Taxonomy" id="1690605"/>
    <lineage>
        <taxon>Eukaryota</taxon>
        <taxon>Fungi</taxon>
        <taxon>Dikarya</taxon>
        <taxon>Ascomycota</taxon>
        <taxon>Pezizomycotina</taxon>
        <taxon>Dothideomycetes</taxon>
        <taxon>Dothideomycetidae</taxon>
        <taxon>Mycosphaerellales</taxon>
        <taxon>Extremaceae</taxon>
        <taxon>Vermiconidia</taxon>
    </lineage>
</organism>
<keyword evidence="2" id="KW-1185">Reference proteome</keyword>
<accession>A0ACC3NSJ7</accession>